<keyword evidence="5" id="KW-0547">Nucleotide-binding</keyword>
<evidence type="ECO:0000313" key="19">
    <source>
        <dbReference type="EMBL" id="KAF7478850.1"/>
    </source>
</evidence>
<dbReference type="Pfam" id="PF03028">
    <property type="entry name" value="Dynein_heavy"/>
    <property type="match status" value="1"/>
</dbReference>
<accession>A0A834QK88</accession>
<feature type="domain" description="Dynein heavy chain coiled coil stalk" evidence="15">
    <location>
        <begin position="10"/>
        <end position="310"/>
    </location>
</feature>
<dbReference type="Gene3D" id="1.10.8.1220">
    <property type="match status" value="1"/>
</dbReference>
<comment type="caution">
    <text evidence="19">The sequence shown here is derived from an EMBL/GenBank/DDBJ whole genome shotgun (WGS) entry which is preliminary data.</text>
</comment>
<feature type="domain" description="Dynein heavy chain AAA lid" evidence="17">
    <location>
        <begin position="894"/>
        <end position="1033"/>
    </location>
</feature>
<dbReference type="FunFam" id="3.40.50.300:FF:000320">
    <property type="entry name" value="Dynein, axonemal, heavy chain 5"/>
    <property type="match status" value="1"/>
</dbReference>
<dbReference type="Pfam" id="PF12781">
    <property type="entry name" value="AAA_9"/>
    <property type="match status" value="1"/>
</dbReference>
<evidence type="ECO:0000259" key="14">
    <source>
        <dbReference type="Pfam" id="PF03028"/>
    </source>
</evidence>
<keyword evidence="11" id="KW-0206">Cytoskeleton</keyword>
<dbReference type="GO" id="GO:0007018">
    <property type="term" value="P:microtubule-based movement"/>
    <property type="evidence" value="ECO:0007669"/>
    <property type="project" value="InterPro"/>
</dbReference>
<keyword evidence="8 13" id="KW-0175">Coiled coil</keyword>
<evidence type="ECO:0000259" key="15">
    <source>
        <dbReference type="Pfam" id="PF12777"/>
    </source>
</evidence>
<dbReference type="Pfam" id="PF18199">
    <property type="entry name" value="Dynein_C"/>
    <property type="match status" value="1"/>
</dbReference>
<dbReference type="InterPro" id="IPR004273">
    <property type="entry name" value="Dynein_heavy_D6_P-loop"/>
</dbReference>
<proteinExistence type="inferred from homology"/>
<evidence type="ECO:0000256" key="4">
    <source>
        <dbReference type="ARBA" id="ARBA00022701"/>
    </source>
</evidence>
<evidence type="ECO:0000256" key="5">
    <source>
        <dbReference type="ARBA" id="ARBA00022741"/>
    </source>
</evidence>
<keyword evidence="7" id="KW-0243">Dynein</keyword>
<dbReference type="EMBL" id="WJEC01001440">
    <property type="protein sequence ID" value="KAF7478850.1"/>
    <property type="molecule type" value="Genomic_DNA"/>
</dbReference>
<name>A0A834QK88_MARMO</name>
<dbReference type="InterPro" id="IPR026983">
    <property type="entry name" value="DHC"/>
</dbReference>
<dbReference type="GO" id="GO:0008569">
    <property type="term" value="F:minus-end-directed microtubule motor activity"/>
    <property type="evidence" value="ECO:0007669"/>
    <property type="project" value="InterPro"/>
</dbReference>
<evidence type="ECO:0000259" key="16">
    <source>
        <dbReference type="Pfam" id="PF12781"/>
    </source>
</evidence>
<dbReference type="Pfam" id="PF18198">
    <property type="entry name" value="AAA_lid_11"/>
    <property type="match status" value="1"/>
</dbReference>
<dbReference type="GO" id="GO:0045505">
    <property type="term" value="F:dynein intermediate chain binding"/>
    <property type="evidence" value="ECO:0007669"/>
    <property type="project" value="InterPro"/>
</dbReference>
<dbReference type="GO" id="GO:0005874">
    <property type="term" value="C:microtubule"/>
    <property type="evidence" value="ECO:0007669"/>
    <property type="project" value="UniProtKB-KW"/>
</dbReference>
<dbReference type="InterPro" id="IPR035706">
    <property type="entry name" value="AAA_9"/>
</dbReference>
<dbReference type="FunFam" id="1.10.8.1220:FF:000001">
    <property type="entry name" value="Dynein axonemal heavy chain 5"/>
    <property type="match status" value="1"/>
</dbReference>
<dbReference type="Gene3D" id="3.40.50.300">
    <property type="entry name" value="P-loop containing nucleotide triphosphate hydrolases"/>
    <property type="match status" value="3"/>
</dbReference>
<comment type="similarity">
    <text evidence="2">Belongs to the dynein heavy chain family.</text>
</comment>
<sequence length="1337" mass="153261">MKAQAAETVKAEVQKVKDKAQAIVDSISKDKAIAEEKLEAAKPALEEAEAALQTIKPSDIATVRTLGRPPHLIMRIMDCVLLLFQRKVNAVKVDLEKSCTVPSWQESLKLMTAGNFLQNLQQFPKDTINEEVIEFLSPYFDMADYNIETAKRVCGNVAGLCSWTKAMASFFSINKEVLPLKANLVVQENRHILAMQDLHKAQVELDEKQAELDVVQAEYEQAMTEKQVAILGHEGDCQTLLEDAERCRRKMQTASTLISGLAGEKERWTEQSKEFAAQTKRLVGDVLLATAFLSYSGPFNQEFRDLLLNDWKKEMKSRKIPFGKDLNLNELLIDAPTISEWNLQGLPNDDLSIQNGIIVTKASRYPLLIDPQTQGKIWIRNKESGHELQVKVGDKEVDVMDGFRLYITTKLPNPAYTPEISARTSIIDFTVTMKGLEDQLLGRVILTEKQELEKERTLLMEDVTANKRRMKELEDNLLCRLTSTQGSLVEDESLIVVLSNTKKTAEEVTQKLEISAETEIQINSAREEYRPVATRGSILYFLITEMRLVNEMYQTSLRQFLGLFDLSLARSVKSPITSKRIANIIEHMTYEVYKYAARGLYEEHKFLFTLLLTLKIDIQRNRVKHEEFLTLIKGGASLDLKACPPKPSKWILDMTWLNLVELSKIRQFSDILDQISRNEKMWKTWFDKENPEEEPLPNAYDKSLDCFRRLLLIRSWCPDRTIAQARKYIMESMGENYAEGVILDLEKTWEESDPRTPLICLLSMGSDPTESIIALGKRLKIETRYVSMGQGQEVHARKLLQQTMANGGWALLQNCHLGLDFLDELMDIITETETVHSAFRLWMTTEVHKQFPITLLQMSIKFANEPPQGLRAGLKRTYGGVSQDLLDVSAGMQWKPMLYAVAFLHSTVQERRKFGPLGWNIPYEFNQADFNATVQFIQNHLDDMDIKKGVSWTTVRYMIGEIQYGGRVTDDYDKRLLNTFAKVWFSENMFGPDFSFYQGYNIPKCSTVDNYLQYIQSLPAYDSPEVFGLHPNADITYQSKLAKDVLDTILSIQPKDSSGGGDETRETVVARLADDMLEKLPPDYSPYEVKERLQKMGPFQPMNIFLRQEIDRMQRVLSLVRSTLTELKLAIDGTIIMSENLRDALDCMFDARIPARWKKASWVSSTLGFWFTELLERNCQFTSWVFNDRPHCFWMTGFFNPQGFLTAMRQEITRANKGWALDNMVLCNEVTKWMKDDISAPPTEGVYVYGLYLEGAGWDKRNMRLIESKPKVLFELMPVIRIYAENNSVRDPRFYSCPIYKKPVRTDLNYIAAVDLRTAQAPEHWVLRGVALLCDVK</sequence>
<dbReference type="GO" id="GO:0005858">
    <property type="term" value="C:axonemal dynein complex"/>
    <property type="evidence" value="ECO:0007669"/>
    <property type="project" value="TreeGrafter"/>
</dbReference>
<dbReference type="PANTHER" id="PTHR46532:SF13">
    <property type="entry name" value="CYTOPLASMIC DYNEIN 1 HEAVY CHAIN 1"/>
    <property type="match status" value="1"/>
</dbReference>
<feature type="domain" description="Dynein heavy chain region D6 P-loop" evidence="14">
    <location>
        <begin position="754"/>
        <end position="862"/>
    </location>
</feature>
<comment type="subcellular location">
    <subcellularLocation>
        <location evidence="1">Cytoplasm</location>
        <location evidence="1">Cytoskeleton</location>
        <location evidence="1">Cilium axoneme</location>
    </subcellularLocation>
</comment>
<evidence type="ECO:0000256" key="8">
    <source>
        <dbReference type="ARBA" id="ARBA00023054"/>
    </source>
</evidence>
<dbReference type="Gene3D" id="3.10.490.20">
    <property type="match status" value="1"/>
</dbReference>
<dbReference type="InterPro" id="IPR024743">
    <property type="entry name" value="Dynein_HC_stalk"/>
</dbReference>
<evidence type="ECO:0000256" key="10">
    <source>
        <dbReference type="ARBA" id="ARBA00023175"/>
    </source>
</evidence>
<feature type="domain" description="Dynein heavy chain ATP-binding dynein motor region" evidence="16">
    <location>
        <begin position="384"/>
        <end position="508"/>
    </location>
</feature>
<evidence type="ECO:0000256" key="11">
    <source>
        <dbReference type="ARBA" id="ARBA00023212"/>
    </source>
</evidence>
<dbReference type="InterPro" id="IPR043160">
    <property type="entry name" value="Dynein_C_barrel"/>
</dbReference>
<dbReference type="PANTHER" id="PTHR46532">
    <property type="entry name" value="MALE FERTILITY FACTOR KL5"/>
    <property type="match status" value="1"/>
</dbReference>
<evidence type="ECO:0000256" key="7">
    <source>
        <dbReference type="ARBA" id="ARBA00023017"/>
    </source>
</evidence>
<keyword evidence="9" id="KW-0969">Cilium</keyword>
<evidence type="ECO:0000256" key="1">
    <source>
        <dbReference type="ARBA" id="ARBA00004430"/>
    </source>
</evidence>
<feature type="domain" description="Dynein heavy chain C-terminal" evidence="18">
    <location>
        <begin position="1042"/>
        <end position="1334"/>
    </location>
</feature>
<reference evidence="19" key="1">
    <citation type="submission" date="2020-08" db="EMBL/GenBank/DDBJ databases">
        <authorList>
            <person name="Shumante A."/>
            <person name="Zimin A.V."/>
            <person name="Puiu D."/>
            <person name="Salzberg S.L."/>
        </authorList>
    </citation>
    <scope>NUCLEOTIDE SEQUENCE</scope>
    <source>
        <strain evidence="19">WC2-LM</strain>
        <tissue evidence="19">Liver</tissue>
    </source>
</reference>
<dbReference type="InterPro" id="IPR027417">
    <property type="entry name" value="P-loop_NTPase"/>
</dbReference>
<keyword evidence="3" id="KW-0963">Cytoplasm</keyword>
<dbReference type="Gene3D" id="1.20.920.20">
    <property type="match status" value="1"/>
</dbReference>
<evidence type="ECO:0000256" key="2">
    <source>
        <dbReference type="ARBA" id="ARBA00008887"/>
    </source>
</evidence>
<organism evidence="19 20">
    <name type="scientific">Marmota monax</name>
    <name type="common">Woodchuck</name>
    <dbReference type="NCBI Taxonomy" id="9995"/>
    <lineage>
        <taxon>Eukaryota</taxon>
        <taxon>Metazoa</taxon>
        <taxon>Chordata</taxon>
        <taxon>Craniata</taxon>
        <taxon>Vertebrata</taxon>
        <taxon>Euteleostomi</taxon>
        <taxon>Mammalia</taxon>
        <taxon>Eutheria</taxon>
        <taxon>Euarchontoglires</taxon>
        <taxon>Glires</taxon>
        <taxon>Rodentia</taxon>
        <taxon>Sciuromorpha</taxon>
        <taxon>Sciuridae</taxon>
        <taxon>Xerinae</taxon>
        <taxon>Marmotini</taxon>
        <taxon>Marmota</taxon>
    </lineage>
</organism>
<dbReference type="GO" id="GO:0005524">
    <property type="term" value="F:ATP binding"/>
    <property type="evidence" value="ECO:0007669"/>
    <property type="project" value="UniProtKB-KW"/>
</dbReference>
<keyword evidence="10" id="KW-0505">Motor protein</keyword>
<dbReference type="Gene3D" id="1.20.1270.280">
    <property type="match status" value="1"/>
</dbReference>
<dbReference type="GO" id="GO:0051959">
    <property type="term" value="F:dynein light intermediate chain binding"/>
    <property type="evidence" value="ECO:0007669"/>
    <property type="project" value="InterPro"/>
</dbReference>
<dbReference type="FunFam" id="1.20.1270.280:FF:000002">
    <property type="entry name" value="Dynein heavy chain 5, axonemal"/>
    <property type="match status" value="1"/>
</dbReference>
<gene>
    <name evidence="19" type="ORF">GHT09_009983</name>
</gene>
<feature type="coiled-coil region" evidence="13">
    <location>
        <begin position="198"/>
        <end position="225"/>
    </location>
</feature>
<evidence type="ECO:0000256" key="3">
    <source>
        <dbReference type="ARBA" id="ARBA00022490"/>
    </source>
</evidence>
<dbReference type="Pfam" id="PF12777">
    <property type="entry name" value="MT"/>
    <property type="match status" value="1"/>
</dbReference>
<dbReference type="Proteomes" id="UP000662637">
    <property type="component" value="Unassembled WGS sequence"/>
</dbReference>
<dbReference type="InterPro" id="IPR041658">
    <property type="entry name" value="AAA_lid_11"/>
</dbReference>
<dbReference type="InterPro" id="IPR042219">
    <property type="entry name" value="AAA_lid_11_sf"/>
</dbReference>
<evidence type="ECO:0000313" key="20">
    <source>
        <dbReference type="Proteomes" id="UP000662637"/>
    </source>
</evidence>
<dbReference type="Gene3D" id="1.10.8.720">
    <property type="entry name" value="Region D6 of dynein motor"/>
    <property type="match status" value="1"/>
</dbReference>
<evidence type="ECO:0000256" key="9">
    <source>
        <dbReference type="ARBA" id="ARBA00023069"/>
    </source>
</evidence>
<dbReference type="InterPro" id="IPR041228">
    <property type="entry name" value="Dynein_C"/>
</dbReference>
<evidence type="ECO:0000259" key="17">
    <source>
        <dbReference type="Pfam" id="PF18198"/>
    </source>
</evidence>
<keyword evidence="4" id="KW-0493">Microtubule</keyword>
<dbReference type="Gene3D" id="6.10.140.1060">
    <property type="match status" value="1"/>
</dbReference>
<dbReference type="FunFam" id="1.10.8.720:FF:000004">
    <property type="entry name" value="Dynein heavy chain 5, axonemal"/>
    <property type="match status" value="1"/>
</dbReference>
<evidence type="ECO:0000256" key="13">
    <source>
        <dbReference type="SAM" id="Coils"/>
    </source>
</evidence>
<protein>
    <recommendedName>
        <fullName evidence="21">Dynein heavy chain 5, axonemal</fullName>
    </recommendedName>
</protein>
<evidence type="ECO:0008006" key="21">
    <source>
        <dbReference type="Google" id="ProtNLM"/>
    </source>
</evidence>
<keyword evidence="12" id="KW-0966">Cell projection</keyword>
<dbReference type="FunFam" id="3.10.490.20:FF:000003">
    <property type="entry name" value="Dynein heavy chain 5, axonemal"/>
    <property type="match status" value="1"/>
</dbReference>
<dbReference type="FunFam" id="1.20.920.20:FF:000004">
    <property type="entry name" value="Dynein axonemal heavy chain 5"/>
    <property type="match status" value="1"/>
</dbReference>
<evidence type="ECO:0000256" key="12">
    <source>
        <dbReference type="ARBA" id="ARBA00023273"/>
    </source>
</evidence>
<keyword evidence="6" id="KW-0067">ATP-binding</keyword>
<evidence type="ECO:0000259" key="18">
    <source>
        <dbReference type="Pfam" id="PF18199"/>
    </source>
</evidence>
<evidence type="ECO:0000256" key="6">
    <source>
        <dbReference type="ARBA" id="ARBA00022840"/>
    </source>
</evidence>